<dbReference type="EMBL" id="QAPG01010710">
    <property type="protein sequence ID" value="TDZ13817.1"/>
    <property type="molecule type" value="Genomic_DNA"/>
</dbReference>
<evidence type="ECO:0000313" key="2">
    <source>
        <dbReference type="EMBL" id="TDZ13817.1"/>
    </source>
</evidence>
<comment type="caution">
    <text evidence="2">The sequence shown here is derived from an EMBL/GenBank/DDBJ whole genome shotgun (WGS) entry which is preliminary data.</text>
</comment>
<keyword evidence="1" id="KW-0732">Signal</keyword>
<dbReference type="AlphaFoldDB" id="A0A4R8PN23"/>
<feature type="signal peptide" evidence="1">
    <location>
        <begin position="1"/>
        <end position="17"/>
    </location>
</feature>
<organism evidence="2 3">
    <name type="scientific">Colletotrichum spinosum</name>
    <dbReference type="NCBI Taxonomy" id="1347390"/>
    <lineage>
        <taxon>Eukaryota</taxon>
        <taxon>Fungi</taxon>
        <taxon>Dikarya</taxon>
        <taxon>Ascomycota</taxon>
        <taxon>Pezizomycotina</taxon>
        <taxon>Sordariomycetes</taxon>
        <taxon>Hypocreomycetidae</taxon>
        <taxon>Glomerellales</taxon>
        <taxon>Glomerellaceae</taxon>
        <taxon>Colletotrichum</taxon>
        <taxon>Colletotrichum orbiculare species complex</taxon>
    </lineage>
</organism>
<dbReference type="Proteomes" id="UP000295083">
    <property type="component" value="Unassembled WGS sequence"/>
</dbReference>
<keyword evidence="3" id="KW-1185">Reference proteome</keyword>
<reference evidence="2 3" key="1">
    <citation type="submission" date="2018-11" db="EMBL/GenBank/DDBJ databases">
        <title>Genome sequence and assembly of Colletotrichum spinosum.</title>
        <authorList>
            <person name="Gan P."/>
            <person name="Shirasu K."/>
        </authorList>
    </citation>
    <scope>NUCLEOTIDE SEQUENCE [LARGE SCALE GENOMIC DNA]</scope>
    <source>
        <strain evidence="2 3">CBS 515.97</strain>
    </source>
</reference>
<gene>
    <name evidence="2" type="ORF">C8035_v002386</name>
</gene>
<proteinExistence type="predicted"/>
<evidence type="ECO:0000313" key="3">
    <source>
        <dbReference type="Proteomes" id="UP000295083"/>
    </source>
</evidence>
<name>A0A4R8PN23_9PEZI</name>
<protein>
    <submittedName>
        <fullName evidence="2">Uncharacterized protein</fullName>
    </submittedName>
</protein>
<evidence type="ECO:0000256" key="1">
    <source>
        <dbReference type="SAM" id="SignalP"/>
    </source>
</evidence>
<accession>A0A4R8PN23</accession>
<sequence length="68" mass="7325">MQFSTIIVALFAGIAVAGPAAPAAVLEARQNTICNECRKECFFSPTSNDVYVKCINRCNKDIGCKLTP</sequence>
<feature type="chain" id="PRO_5020320991" evidence="1">
    <location>
        <begin position="18"/>
        <end position="68"/>
    </location>
</feature>